<proteinExistence type="predicted"/>
<dbReference type="Gene3D" id="3.40.50.1820">
    <property type="entry name" value="alpha/beta hydrolase"/>
    <property type="match status" value="1"/>
</dbReference>
<evidence type="ECO:0000313" key="3">
    <source>
        <dbReference type="EMBL" id="AGF73182.1"/>
    </source>
</evidence>
<dbReference type="AlphaFoldDB" id="M1NUL0"/>
<reference evidence="3 4" key="1">
    <citation type="journal article" date="2012" name="Stand. Genomic Sci.">
        <title>Genome sequence of the halotolerant bacterium Corynebacterium halotolerans type strain YIM 70093(T) (= DSM 44683(T)).</title>
        <authorList>
            <person name="Ruckert C."/>
            <person name="Albersmeier A."/>
            <person name="Al-Dilaimi A."/>
            <person name="Niehaus K."/>
            <person name="Szczepanowski R."/>
            <person name="Kalinowski J."/>
        </authorList>
    </citation>
    <scope>NUCLEOTIDE SEQUENCE [LARGE SCALE GENOMIC DNA]</scope>
    <source>
        <strain evidence="3">YIM 70093</strain>
    </source>
</reference>
<dbReference type="eggNOG" id="ENOG5031ZV4">
    <property type="taxonomic scope" value="Bacteria"/>
</dbReference>
<dbReference type="SUPFAM" id="SSF53474">
    <property type="entry name" value="alpha/beta-Hydrolases"/>
    <property type="match status" value="1"/>
</dbReference>
<dbReference type="KEGG" id="chn:A605_10910"/>
<dbReference type="EMBL" id="CP003697">
    <property type="protein sequence ID" value="AGF73182.1"/>
    <property type="molecule type" value="Genomic_DNA"/>
</dbReference>
<dbReference type="Proteomes" id="UP000011723">
    <property type="component" value="Chromosome"/>
</dbReference>
<protein>
    <recommendedName>
        <fullName evidence="5">Cutinase</fullName>
    </recommendedName>
</protein>
<name>M1NUL0_9CORY</name>
<feature type="signal peptide" evidence="2">
    <location>
        <begin position="1"/>
        <end position="24"/>
    </location>
</feature>
<dbReference type="RefSeq" id="WP_015401598.1">
    <property type="nucleotide sequence ID" value="NC_020302.1"/>
</dbReference>
<keyword evidence="2" id="KW-0732">Signal</keyword>
<feature type="chain" id="PRO_5004015931" description="Cutinase" evidence="2">
    <location>
        <begin position="25"/>
        <end position="332"/>
    </location>
</feature>
<dbReference type="OrthoDB" id="4457739at2"/>
<sequence>MSPSLAAVVGAALLTLAGAPSAGASPADASAGAAVGADPAVDALDTVVDAFATPAGERCPEVVVLAARGSEQNSGLEPTRYSEQAPWVSNGFEGPNLRAFLQFAEQRHLEHTGESLLAEVPVLALNADVYPAALPLPALAEQGEELNPVETARRLGGVLEETPAHVIAGQALHAFRASVEGAAAGVGGVLADFEAASGCEPGYLLLGYSQGAIVLTLQEQWLHDAGRLAGAVYLGNPLLAPGDPGTVTGPVRGGALRAVPPGLRPGAEVPNRLNYCLPGDFTCDVDLDSLGTALTSHGGPHTRYFLVEPASPWDAAVADQFAAWVTGYTSHP</sequence>
<dbReference type="HOGENOM" id="CLU_066179_0_0_11"/>
<accession>M1NUL0</accession>
<dbReference type="InterPro" id="IPR000675">
    <property type="entry name" value="Cutinase/axe"/>
</dbReference>
<dbReference type="PATRIC" id="fig|1121362.3.peg.2212"/>
<gene>
    <name evidence="3" type="ORF">A605_10910</name>
</gene>
<dbReference type="InterPro" id="IPR029058">
    <property type="entry name" value="AB_hydrolase_fold"/>
</dbReference>
<keyword evidence="4" id="KW-1185">Reference proteome</keyword>
<keyword evidence="1" id="KW-0378">Hydrolase</keyword>
<evidence type="ECO:0000313" key="4">
    <source>
        <dbReference type="Proteomes" id="UP000011723"/>
    </source>
</evidence>
<dbReference type="GO" id="GO:0016787">
    <property type="term" value="F:hydrolase activity"/>
    <property type="evidence" value="ECO:0007669"/>
    <property type="project" value="UniProtKB-KW"/>
</dbReference>
<organism evidence="3 4">
    <name type="scientific">Corynebacterium halotolerans YIM 70093 = DSM 44683</name>
    <dbReference type="NCBI Taxonomy" id="1121362"/>
    <lineage>
        <taxon>Bacteria</taxon>
        <taxon>Bacillati</taxon>
        <taxon>Actinomycetota</taxon>
        <taxon>Actinomycetes</taxon>
        <taxon>Mycobacteriales</taxon>
        <taxon>Corynebacteriaceae</taxon>
        <taxon>Corynebacterium</taxon>
    </lineage>
</organism>
<evidence type="ECO:0000256" key="2">
    <source>
        <dbReference type="SAM" id="SignalP"/>
    </source>
</evidence>
<evidence type="ECO:0000256" key="1">
    <source>
        <dbReference type="ARBA" id="ARBA00022801"/>
    </source>
</evidence>
<evidence type="ECO:0008006" key="5">
    <source>
        <dbReference type="Google" id="ProtNLM"/>
    </source>
</evidence>
<dbReference type="STRING" id="1121362.A605_10910"/>
<dbReference type="SMART" id="SM01110">
    <property type="entry name" value="Cutinase"/>
    <property type="match status" value="1"/>
</dbReference>